<dbReference type="EMBL" id="CDMY01000366">
    <property type="protein sequence ID" value="CEM06376.1"/>
    <property type="molecule type" value="Genomic_DNA"/>
</dbReference>
<organism evidence="3 4">
    <name type="scientific">Vitrella brassicaformis (strain CCMP3155)</name>
    <dbReference type="NCBI Taxonomy" id="1169540"/>
    <lineage>
        <taxon>Eukaryota</taxon>
        <taxon>Sar</taxon>
        <taxon>Alveolata</taxon>
        <taxon>Colpodellida</taxon>
        <taxon>Vitrellaceae</taxon>
        <taxon>Vitrella</taxon>
    </lineage>
</organism>
<dbReference type="AlphaFoldDB" id="A0A0G4F2W0"/>
<evidence type="ECO:0000256" key="2">
    <source>
        <dbReference type="SAM" id="SignalP"/>
    </source>
</evidence>
<protein>
    <recommendedName>
        <fullName evidence="5">OCRE domain-containing protein</fullName>
    </recommendedName>
</protein>
<proteinExistence type="predicted"/>
<dbReference type="InParanoid" id="A0A0G4F2W0"/>
<feature type="region of interest" description="Disordered" evidence="1">
    <location>
        <begin position="27"/>
        <end position="324"/>
    </location>
</feature>
<evidence type="ECO:0008006" key="5">
    <source>
        <dbReference type="Google" id="ProtNLM"/>
    </source>
</evidence>
<name>A0A0G4F2W0_VITBC</name>
<evidence type="ECO:0000256" key="1">
    <source>
        <dbReference type="SAM" id="MobiDB-lite"/>
    </source>
</evidence>
<reference evidence="3 4" key="1">
    <citation type="submission" date="2014-11" db="EMBL/GenBank/DDBJ databases">
        <authorList>
            <person name="Zhu J."/>
            <person name="Qi W."/>
            <person name="Song R."/>
        </authorList>
    </citation>
    <scope>NUCLEOTIDE SEQUENCE [LARGE SCALE GENOMIC DNA]</scope>
</reference>
<sequence length="678" mass="73446">MRRLRHHLVVVVVAANLLLAAVGQFGGRDGGFPRPGNGGRRPTFPGGGSGRPRFPGFGGGDEGDDRPTLPDRPISPVAPPRDDPPRVIGIPGFPRSPPSSPISRPVGDDSQQPILPGAPPSSPSDDDRQILPDQPVVTPGDDDASDRPRLPPGGNGPPVDGPGDEDGDERNRRPIFPFPGLTPGDDDPNENPGDSPALTPGDDEDEDRRPILPRPDITPRDDDDVDEQPGDENPGILPGAGDDEDDEGLQPINPQQPGDDDTPIIPRPDDDQEPIVPRLPGDQDGDERPGDDLPDVLPGVGDEDNDGDRPGGGLPGWLIGDDDDGRPFDRPRWLPDNDNKWPLDTVRDIGISLPRGGGLRRPGGPPGGWKDDIFPDEALRQRERPIQVGISINIGIGRDPLWNARPAVRYFPRRAPFVPPLYRTPYIAPVVRPPFVGYPKFVYGSAFRYPVAVPVRVAVGWSVSVSVGGWWYPYLAYYHYPYYHLRDYYANACVTGGTYCYYNSDCCSGVCIDGAYTCGAAYFDYSAAYGAYNPHTYGYRQLQDNNATHTLPPPPPVSRLPPAYDENMTLAFLPPDEAPYVPEAYTGSPLPPVGLGVNTTAGRAALVSLPEYEALEGQLFETNGTFVYNIGNVTYFFVPDNETSTETASRNNAQEQVDLTQQLLSAIEETKTTGTNGR</sequence>
<keyword evidence="4" id="KW-1185">Reference proteome</keyword>
<accession>A0A0G4F2W0</accession>
<evidence type="ECO:0000313" key="3">
    <source>
        <dbReference type="EMBL" id="CEM06376.1"/>
    </source>
</evidence>
<evidence type="ECO:0000313" key="4">
    <source>
        <dbReference type="Proteomes" id="UP000041254"/>
    </source>
</evidence>
<gene>
    <name evidence="3" type="ORF">Vbra_5602</name>
</gene>
<feature type="chain" id="PRO_5005188006" description="OCRE domain-containing protein" evidence="2">
    <location>
        <begin position="21"/>
        <end position="678"/>
    </location>
</feature>
<keyword evidence="2" id="KW-0732">Signal</keyword>
<feature type="signal peptide" evidence="2">
    <location>
        <begin position="1"/>
        <end position="20"/>
    </location>
</feature>
<dbReference type="Proteomes" id="UP000041254">
    <property type="component" value="Unassembled WGS sequence"/>
</dbReference>
<dbReference type="VEuPathDB" id="CryptoDB:Vbra_5602"/>
<feature type="compositionally biased region" description="Low complexity" evidence="1">
    <location>
        <begin position="32"/>
        <end position="44"/>
    </location>
</feature>
<feature type="compositionally biased region" description="Gly residues" evidence="1">
    <location>
        <begin position="45"/>
        <end position="60"/>
    </location>
</feature>
<feature type="compositionally biased region" description="Acidic residues" evidence="1">
    <location>
        <begin position="221"/>
        <end position="230"/>
    </location>
</feature>